<reference evidence="3" key="1">
    <citation type="submission" date="2017-06" db="EMBL/GenBank/DDBJ databases">
        <authorList>
            <person name="Varghese N."/>
            <person name="Submissions S."/>
        </authorList>
    </citation>
    <scope>NUCLEOTIDE SEQUENCE [LARGE SCALE GENOMIC DNA]</scope>
    <source>
        <strain evidence="3">JCM 23211</strain>
    </source>
</reference>
<gene>
    <name evidence="2" type="ORF">SAMN05421642_11745</name>
</gene>
<feature type="compositionally biased region" description="Acidic residues" evidence="1">
    <location>
        <begin position="310"/>
        <end position="332"/>
    </location>
</feature>
<dbReference type="AlphaFoldDB" id="A0A239MDZ7"/>
<protein>
    <submittedName>
        <fullName evidence="2">Uncharacterized protein</fullName>
    </submittedName>
</protein>
<accession>A0A239MDZ7</accession>
<name>A0A239MDZ7_9NOCA</name>
<dbReference type="PROSITE" id="PS51257">
    <property type="entry name" value="PROKAR_LIPOPROTEIN"/>
    <property type="match status" value="1"/>
</dbReference>
<sequence>MQSWRNPIVGAATIATMVVACVACSSGDRGSTTPSPDRSTSSASAPVDGSTSLPSAADGTCSAATADPPSLDATSRLQLHVERTGELLRENGVAPGPYSANGELSIDQAFDRASAYPGDAAVAVVSWLIQANADGLYGNATHDDQARVAHIESFTVTDEVLARQFGANWREVLDVVEHFASPGFDSYIDDVRTAPPMRAANALTIRSQLQRHAEAQGHGAQWKNTQDIVVNYFQVCNMAALGRWDRNASFDALYEGRVLGEALAHDAVAAAFVGDDAYPVSATPLAKGLQIALDPETYTGDAALTRDFDPNENLDPEDRELLEAEEPVIEGP</sequence>
<dbReference type="Proteomes" id="UP000198327">
    <property type="component" value="Unassembled WGS sequence"/>
</dbReference>
<dbReference type="EMBL" id="FZOW01000017">
    <property type="protein sequence ID" value="SNT40168.1"/>
    <property type="molecule type" value="Genomic_DNA"/>
</dbReference>
<feature type="compositionally biased region" description="Low complexity" evidence="1">
    <location>
        <begin position="31"/>
        <end position="46"/>
    </location>
</feature>
<organism evidence="2 3">
    <name type="scientific">Rhodococcoides kyotonense</name>
    <dbReference type="NCBI Taxonomy" id="398843"/>
    <lineage>
        <taxon>Bacteria</taxon>
        <taxon>Bacillati</taxon>
        <taxon>Actinomycetota</taxon>
        <taxon>Actinomycetes</taxon>
        <taxon>Mycobacteriales</taxon>
        <taxon>Nocardiaceae</taxon>
        <taxon>Rhodococcoides</taxon>
    </lineage>
</organism>
<evidence type="ECO:0000313" key="2">
    <source>
        <dbReference type="EMBL" id="SNT40168.1"/>
    </source>
</evidence>
<evidence type="ECO:0000313" key="3">
    <source>
        <dbReference type="Proteomes" id="UP000198327"/>
    </source>
</evidence>
<feature type="region of interest" description="Disordered" evidence="1">
    <location>
        <begin position="26"/>
        <end position="70"/>
    </location>
</feature>
<keyword evidence="3" id="KW-1185">Reference proteome</keyword>
<feature type="region of interest" description="Disordered" evidence="1">
    <location>
        <begin position="302"/>
        <end position="332"/>
    </location>
</feature>
<proteinExistence type="predicted"/>
<evidence type="ECO:0000256" key="1">
    <source>
        <dbReference type="SAM" id="MobiDB-lite"/>
    </source>
</evidence>